<dbReference type="AlphaFoldDB" id="A0A9W8MH91"/>
<dbReference type="InterPro" id="IPR025574">
    <property type="entry name" value="Nucleoporin_FG_rpt"/>
</dbReference>
<dbReference type="PANTHER" id="PTHR13000">
    <property type="entry name" value="NUCLEOPORIN P54"/>
    <property type="match status" value="1"/>
</dbReference>
<keyword evidence="5" id="KW-0175">Coiled coil</keyword>
<reference evidence="8" key="1">
    <citation type="submission" date="2022-06" db="EMBL/GenBank/DDBJ databases">
        <title>Genome Sequence of Candolleomyces eurysporus.</title>
        <authorList>
            <person name="Buettner E."/>
        </authorList>
    </citation>
    <scope>NUCLEOTIDE SEQUENCE</scope>
    <source>
        <strain evidence="8">VTCC 930004</strain>
    </source>
</reference>
<evidence type="ECO:0000259" key="7">
    <source>
        <dbReference type="Pfam" id="PF13874"/>
    </source>
</evidence>
<feature type="compositionally biased region" description="Gly residues" evidence="6">
    <location>
        <begin position="129"/>
        <end position="150"/>
    </location>
</feature>
<evidence type="ECO:0000256" key="3">
    <source>
        <dbReference type="ARBA" id="ARBA00023132"/>
    </source>
</evidence>
<evidence type="ECO:0000313" key="8">
    <source>
        <dbReference type="EMBL" id="KAJ2928464.1"/>
    </source>
</evidence>
<feature type="coiled-coil region" evidence="5">
    <location>
        <begin position="498"/>
        <end position="532"/>
    </location>
</feature>
<keyword evidence="3" id="KW-0906">Nuclear pore complex</keyword>
<organism evidence="8 9">
    <name type="scientific">Candolleomyces eurysporus</name>
    <dbReference type="NCBI Taxonomy" id="2828524"/>
    <lineage>
        <taxon>Eukaryota</taxon>
        <taxon>Fungi</taxon>
        <taxon>Dikarya</taxon>
        <taxon>Basidiomycota</taxon>
        <taxon>Agaricomycotina</taxon>
        <taxon>Agaricomycetes</taxon>
        <taxon>Agaricomycetidae</taxon>
        <taxon>Agaricales</taxon>
        <taxon>Agaricineae</taxon>
        <taxon>Psathyrellaceae</taxon>
        <taxon>Candolleomyces</taxon>
    </lineage>
</organism>
<feature type="region of interest" description="Disordered" evidence="6">
    <location>
        <begin position="304"/>
        <end position="384"/>
    </location>
</feature>
<feature type="region of interest" description="Disordered" evidence="6">
    <location>
        <begin position="117"/>
        <end position="204"/>
    </location>
</feature>
<accession>A0A9W8MH91</accession>
<dbReference type="GO" id="GO:0006607">
    <property type="term" value="P:NLS-bearing protein import into nucleus"/>
    <property type="evidence" value="ECO:0007669"/>
    <property type="project" value="TreeGrafter"/>
</dbReference>
<gene>
    <name evidence="8" type="ORF">H1R20_g8630</name>
</gene>
<proteinExistence type="predicted"/>
<dbReference type="GO" id="GO:0017056">
    <property type="term" value="F:structural constituent of nuclear pore"/>
    <property type="evidence" value="ECO:0007669"/>
    <property type="project" value="TreeGrafter"/>
</dbReference>
<feature type="compositionally biased region" description="Polar residues" evidence="6">
    <location>
        <begin position="369"/>
        <end position="384"/>
    </location>
</feature>
<keyword evidence="4" id="KW-0539">Nucleus</keyword>
<feature type="region of interest" description="Disordered" evidence="6">
    <location>
        <begin position="1"/>
        <end position="70"/>
    </location>
</feature>
<keyword evidence="3" id="KW-0509">mRNA transport</keyword>
<dbReference type="InterPro" id="IPR025712">
    <property type="entry name" value="Nup54_alpha-helical_dom"/>
</dbReference>
<dbReference type="GO" id="GO:0044613">
    <property type="term" value="C:nuclear pore central transport channel"/>
    <property type="evidence" value="ECO:0007669"/>
    <property type="project" value="TreeGrafter"/>
</dbReference>
<dbReference type="Pfam" id="PF13634">
    <property type="entry name" value="Nucleoporin_FG"/>
    <property type="match status" value="2"/>
</dbReference>
<feature type="compositionally biased region" description="Gly residues" evidence="6">
    <location>
        <begin position="195"/>
        <end position="204"/>
    </location>
</feature>
<evidence type="ECO:0000256" key="5">
    <source>
        <dbReference type="SAM" id="Coils"/>
    </source>
</evidence>
<evidence type="ECO:0000256" key="2">
    <source>
        <dbReference type="ARBA" id="ARBA00022448"/>
    </source>
</evidence>
<comment type="caution">
    <text evidence="8">The sequence shown here is derived from an EMBL/GenBank/DDBJ whole genome shotgun (WGS) entry which is preliminary data.</text>
</comment>
<feature type="compositionally biased region" description="Low complexity" evidence="6">
    <location>
        <begin position="348"/>
        <end position="362"/>
    </location>
</feature>
<sequence>MSAFGGFGTNTQNTGGGGLFGTQQQQQQTQPNPFGATQTQGTAQPATSLFGGGAPQPLQAQPTQPTLFGANANTANTAANTGTAPAAGGGGLFGGANPAGTTGGGLFGGTNTGGTTGGGGLFGNTNPGGTTGGGLFGGGTTGGATGGGLFGNTNPTNPTGGGLFGNPQQQQQQQQQQQPAAAGGLFGGTATQNPTGGGGLFGNTGTTGGGLFGGTANTAGGTTTGGGLFGNTGAAGGTTAGGGLFGNANANQQQQQPAAGGGLFGSTATQQPATGGGLFGSATAQQPAAGGGLFGSTNTQAGATGGGLFGSTTTQPNATGGGLFGSTAPKPAGTGLFGSTAGNLFGGQQTQQQQQQQPQQQQAGGLFGSTANTNNSLFGNRTTLGTSALGQPASTLGASTLGASSLLPSRSNVSSNPNANDAQTQYSKLTESIEAIYNAWNPASPQCRFQHPFYNLVDPNQVSMYGRPSNVLSDATWEKAVQGNPDPSCFVPVVALGFDDIRERVEAQSKQADDHQQKLKDLKTRLETLSSRHSVSNVARLQRATTLQTQITHRLLQLIQHLHLMIPAVRSSAIRPEEEQLRSKLEEIEDELRKGRVKAKLNELWALLGAVNASIERGRGGSGEWAVVDEEGMAQIIQVLKDQQAGLAHLTKILKKGKADMGIVTGQNQNSNEELQLKEGETLWNSTSTLRASALR</sequence>
<feature type="compositionally biased region" description="Low complexity" evidence="6">
    <location>
        <begin position="21"/>
        <end position="47"/>
    </location>
</feature>
<dbReference type="GO" id="GO:0006999">
    <property type="term" value="P:nuclear pore organization"/>
    <property type="evidence" value="ECO:0007669"/>
    <property type="project" value="TreeGrafter"/>
</dbReference>
<feature type="compositionally biased region" description="Low complexity" evidence="6">
    <location>
        <begin position="165"/>
        <end position="194"/>
    </location>
</feature>
<keyword evidence="2" id="KW-0813">Transport</keyword>
<dbReference type="InterPro" id="IPR024864">
    <property type="entry name" value="Nup54/Nup57/Nup44"/>
</dbReference>
<dbReference type="Pfam" id="PF13874">
    <property type="entry name" value="Nup54"/>
    <property type="match status" value="1"/>
</dbReference>
<evidence type="ECO:0000256" key="1">
    <source>
        <dbReference type="ARBA" id="ARBA00004567"/>
    </source>
</evidence>
<evidence type="ECO:0000313" key="9">
    <source>
        <dbReference type="Proteomes" id="UP001140091"/>
    </source>
</evidence>
<dbReference type="EMBL" id="JANBPK010000925">
    <property type="protein sequence ID" value="KAJ2928464.1"/>
    <property type="molecule type" value="Genomic_DNA"/>
</dbReference>
<evidence type="ECO:0000256" key="6">
    <source>
        <dbReference type="SAM" id="MobiDB-lite"/>
    </source>
</evidence>
<feature type="compositionally biased region" description="Gly residues" evidence="6">
    <location>
        <begin position="1"/>
        <end position="20"/>
    </location>
</feature>
<keyword evidence="3" id="KW-0653">Protein transport</keyword>
<feature type="compositionally biased region" description="Low complexity" evidence="6">
    <location>
        <begin position="55"/>
        <end position="70"/>
    </location>
</feature>
<name>A0A9W8MH91_9AGAR</name>
<feature type="compositionally biased region" description="Low complexity" evidence="6">
    <location>
        <begin position="246"/>
        <end position="258"/>
    </location>
</feature>
<protein>
    <recommendedName>
        <fullName evidence="7">Nucleoporin Nup54 alpha-helical domain-containing protein</fullName>
    </recommendedName>
</protein>
<dbReference type="OrthoDB" id="6162375at2759"/>
<dbReference type="Gene3D" id="1.20.5.170">
    <property type="match status" value="1"/>
</dbReference>
<feature type="non-terminal residue" evidence="8">
    <location>
        <position position="1"/>
    </location>
</feature>
<feature type="region of interest" description="Disordered" evidence="6">
    <location>
        <begin position="246"/>
        <end position="284"/>
    </location>
</feature>
<dbReference type="Proteomes" id="UP001140091">
    <property type="component" value="Unassembled WGS sequence"/>
</dbReference>
<dbReference type="PANTHER" id="PTHR13000:SF0">
    <property type="entry name" value="NUCLEOPORIN P54"/>
    <property type="match status" value="1"/>
</dbReference>
<comment type="subcellular location">
    <subcellularLocation>
        <location evidence="1">Nucleus</location>
        <location evidence="1">Nuclear pore complex</location>
    </subcellularLocation>
</comment>
<keyword evidence="3" id="KW-0811">Translocation</keyword>
<feature type="domain" description="Nucleoporin Nup54 alpha-helical" evidence="7">
    <location>
        <begin position="472"/>
        <end position="607"/>
    </location>
</feature>
<evidence type="ECO:0000256" key="4">
    <source>
        <dbReference type="ARBA" id="ARBA00023242"/>
    </source>
</evidence>
<dbReference type="GO" id="GO:0036228">
    <property type="term" value="P:protein localization to nuclear inner membrane"/>
    <property type="evidence" value="ECO:0007669"/>
    <property type="project" value="TreeGrafter"/>
</dbReference>
<keyword evidence="9" id="KW-1185">Reference proteome</keyword>